<proteinExistence type="predicted"/>
<sequence>MRAHPDSYDLKDKWGRTPLSLAQASTNPEQDEIIKALLKEPTFWTSDEIDTSLANEIVTLKVETTSLVNEIDTLKHKLDETAVEKGKFSSQVNKLQVETTSLVNEIDTLKHKLDETAVEKGKFSSQVNELQGENANLRDLILSLKDKVHVAAMSNMNIFSGDKLDDENSTLLAEVVGVTF</sequence>
<name>X0TSL7_9ZZZZ</name>
<dbReference type="AlphaFoldDB" id="X0TSL7"/>
<comment type="caution">
    <text evidence="1">The sequence shown here is derived from an EMBL/GenBank/DDBJ whole genome shotgun (WGS) entry which is preliminary data.</text>
</comment>
<protein>
    <submittedName>
        <fullName evidence="1">Uncharacterized protein</fullName>
    </submittedName>
</protein>
<accession>X0TSL7</accession>
<gene>
    <name evidence="1" type="ORF">S01H1_21662</name>
</gene>
<evidence type="ECO:0000313" key="1">
    <source>
        <dbReference type="EMBL" id="GAF96548.1"/>
    </source>
</evidence>
<dbReference type="Gene3D" id="6.10.250.3110">
    <property type="match status" value="1"/>
</dbReference>
<dbReference type="SUPFAM" id="SSF90257">
    <property type="entry name" value="Myosin rod fragments"/>
    <property type="match status" value="1"/>
</dbReference>
<reference evidence="1" key="1">
    <citation type="journal article" date="2014" name="Front. Microbiol.">
        <title>High frequency of phylogenetically diverse reductive dehalogenase-homologous genes in deep subseafloor sedimentary metagenomes.</title>
        <authorList>
            <person name="Kawai M."/>
            <person name="Futagami T."/>
            <person name="Toyoda A."/>
            <person name="Takaki Y."/>
            <person name="Nishi S."/>
            <person name="Hori S."/>
            <person name="Arai W."/>
            <person name="Tsubouchi T."/>
            <person name="Morono Y."/>
            <person name="Uchiyama I."/>
            <person name="Ito T."/>
            <person name="Fujiyama A."/>
            <person name="Inagaki F."/>
            <person name="Takami H."/>
        </authorList>
    </citation>
    <scope>NUCLEOTIDE SEQUENCE</scope>
    <source>
        <strain evidence="1">Expedition CK06-06</strain>
    </source>
</reference>
<dbReference type="EMBL" id="BARS01012053">
    <property type="protein sequence ID" value="GAF96548.1"/>
    <property type="molecule type" value="Genomic_DNA"/>
</dbReference>
<organism evidence="1">
    <name type="scientific">marine sediment metagenome</name>
    <dbReference type="NCBI Taxonomy" id="412755"/>
    <lineage>
        <taxon>unclassified sequences</taxon>
        <taxon>metagenomes</taxon>
        <taxon>ecological metagenomes</taxon>
    </lineage>
</organism>